<dbReference type="EMBL" id="JAVFWL010000002">
    <property type="protein sequence ID" value="KAK6738506.1"/>
    <property type="molecule type" value="Genomic_DNA"/>
</dbReference>
<evidence type="ECO:0000313" key="2">
    <source>
        <dbReference type="Proteomes" id="UP001303046"/>
    </source>
</evidence>
<dbReference type="Proteomes" id="UP001303046">
    <property type="component" value="Unassembled WGS sequence"/>
</dbReference>
<protein>
    <recommendedName>
        <fullName evidence="3">Phlebovirus glycoprotein G2 fusion domain-containing protein</fullName>
    </recommendedName>
</protein>
<dbReference type="Gene3D" id="2.60.40.3770">
    <property type="match status" value="1"/>
</dbReference>
<gene>
    <name evidence="1" type="primary">Necator_chrII.g8339</name>
    <name evidence="1" type="ORF">RB195_020545</name>
</gene>
<organism evidence="1 2">
    <name type="scientific">Necator americanus</name>
    <name type="common">Human hookworm</name>
    <dbReference type="NCBI Taxonomy" id="51031"/>
    <lineage>
        <taxon>Eukaryota</taxon>
        <taxon>Metazoa</taxon>
        <taxon>Ecdysozoa</taxon>
        <taxon>Nematoda</taxon>
        <taxon>Chromadorea</taxon>
        <taxon>Rhabditida</taxon>
        <taxon>Rhabditina</taxon>
        <taxon>Rhabditomorpha</taxon>
        <taxon>Strongyloidea</taxon>
        <taxon>Ancylostomatidae</taxon>
        <taxon>Bunostominae</taxon>
        <taxon>Necator</taxon>
    </lineage>
</organism>
<comment type="caution">
    <text evidence="1">The sequence shown here is derived from an EMBL/GenBank/DDBJ whole genome shotgun (WGS) entry which is preliminary data.</text>
</comment>
<evidence type="ECO:0008006" key="3">
    <source>
        <dbReference type="Google" id="ProtNLM"/>
    </source>
</evidence>
<accession>A0ABR1CMW1</accession>
<proteinExistence type="predicted"/>
<reference evidence="1 2" key="1">
    <citation type="submission" date="2023-08" db="EMBL/GenBank/DDBJ databases">
        <title>A Necator americanus chromosomal reference genome.</title>
        <authorList>
            <person name="Ilik V."/>
            <person name="Petrzelkova K.J."/>
            <person name="Pardy F."/>
            <person name="Fuh T."/>
            <person name="Niatou-Singa F.S."/>
            <person name="Gouil Q."/>
            <person name="Baker L."/>
            <person name="Ritchie M.E."/>
            <person name="Jex A.R."/>
            <person name="Gazzola D."/>
            <person name="Li H."/>
            <person name="Toshio Fujiwara R."/>
            <person name="Zhan B."/>
            <person name="Aroian R.V."/>
            <person name="Pafco B."/>
            <person name="Schwarz E.M."/>
        </authorList>
    </citation>
    <scope>NUCLEOTIDE SEQUENCE [LARGE SCALE GENOMIC DNA]</scope>
    <source>
        <strain evidence="1 2">Aroian</strain>
        <tissue evidence="1">Whole animal</tissue>
    </source>
</reference>
<evidence type="ECO:0000313" key="1">
    <source>
        <dbReference type="EMBL" id="KAK6738506.1"/>
    </source>
</evidence>
<name>A0ABR1CMW1_NECAM</name>
<keyword evidence="2" id="KW-1185">Reference proteome</keyword>
<sequence length="166" mass="18663">MPRFSERFVCLVNFFKDISGQLQVVCKCRDDDVETSFSKLENVLPFTRQQVRFSQHPYYGVVAKVDQDISAEIILNMKGIVDDFITVIRDDVCTIESTQLTGCYQCKKGARATVTCLSTFYNISALYAAPTASPSFVLLLAHHPKSSFFMSQLEYKLSVLSSAVCE</sequence>